<proteinExistence type="predicted"/>
<dbReference type="InParanoid" id="A0A3N4M0T9"/>
<reference evidence="1 2" key="1">
    <citation type="journal article" date="2018" name="Nat. Ecol. Evol.">
        <title>Pezizomycetes genomes reveal the molecular basis of ectomycorrhizal truffle lifestyle.</title>
        <authorList>
            <person name="Murat C."/>
            <person name="Payen T."/>
            <person name="Noel B."/>
            <person name="Kuo A."/>
            <person name="Morin E."/>
            <person name="Chen J."/>
            <person name="Kohler A."/>
            <person name="Krizsan K."/>
            <person name="Balestrini R."/>
            <person name="Da Silva C."/>
            <person name="Montanini B."/>
            <person name="Hainaut M."/>
            <person name="Levati E."/>
            <person name="Barry K.W."/>
            <person name="Belfiori B."/>
            <person name="Cichocki N."/>
            <person name="Clum A."/>
            <person name="Dockter R.B."/>
            <person name="Fauchery L."/>
            <person name="Guy J."/>
            <person name="Iotti M."/>
            <person name="Le Tacon F."/>
            <person name="Lindquist E.A."/>
            <person name="Lipzen A."/>
            <person name="Malagnac F."/>
            <person name="Mello A."/>
            <person name="Molinier V."/>
            <person name="Miyauchi S."/>
            <person name="Poulain J."/>
            <person name="Riccioni C."/>
            <person name="Rubini A."/>
            <person name="Sitrit Y."/>
            <person name="Splivallo R."/>
            <person name="Traeger S."/>
            <person name="Wang M."/>
            <person name="Zifcakova L."/>
            <person name="Wipf D."/>
            <person name="Zambonelli A."/>
            <person name="Paolocci F."/>
            <person name="Nowrousian M."/>
            <person name="Ottonello S."/>
            <person name="Baldrian P."/>
            <person name="Spatafora J.W."/>
            <person name="Henrissat B."/>
            <person name="Nagy L.G."/>
            <person name="Aury J.M."/>
            <person name="Wincker P."/>
            <person name="Grigoriev I.V."/>
            <person name="Bonfante P."/>
            <person name="Martin F.M."/>
        </authorList>
    </citation>
    <scope>NUCLEOTIDE SEQUENCE [LARGE SCALE GENOMIC DNA]</scope>
    <source>
        <strain evidence="1 2">ATCC MYA-4762</strain>
    </source>
</reference>
<gene>
    <name evidence="1" type="ORF">L211DRAFT_755133</name>
</gene>
<keyword evidence="2" id="KW-1185">Reference proteome</keyword>
<evidence type="ECO:0000313" key="1">
    <source>
        <dbReference type="EMBL" id="RPB28786.1"/>
    </source>
</evidence>
<feature type="non-terminal residue" evidence="1">
    <location>
        <position position="176"/>
    </location>
</feature>
<dbReference type="Proteomes" id="UP000267821">
    <property type="component" value="Unassembled WGS sequence"/>
</dbReference>
<dbReference type="EMBL" id="ML121528">
    <property type="protein sequence ID" value="RPB28786.1"/>
    <property type="molecule type" value="Genomic_DNA"/>
</dbReference>
<accession>A0A3N4M0T9</accession>
<dbReference type="InterPro" id="IPR032675">
    <property type="entry name" value="LRR_dom_sf"/>
</dbReference>
<dbReference type="Gene3D" id="3.80.10.10">
    <property type="entry name" value="Ribonuclease Inhibitor"/>
    <property type="match status" value="1"/>
</dbReference>
<evidence type="ECO:0008006" key="3">
    <source>
        <dbReference type="Google" id="ProtNLM"/>
    </source>
</evidence>
<evidence type="ECO:0000313" key="2">
    <source>
        <dbReference type="Proteomes" id="UP000267821"/>
    </source>
</evidence>
<protein>
    <recommendedName>
        <fullName evidence="3">L domain-like protein</fullName>
    </recommendedName>
</protein>
<name>A0A3N4M0T9_9PEZI</name>
<dbReference type="OrthoDB" id="120976at2759"/>
<dbReference type="SUPFAM" id="SSF52047">
    <property type="entry name" value="RNI-like"/>
    <property type="match status" value="1"/>
</dbReference>
<dbReference type="AlphaFoldDB" id="A0A3N4M0T9"/>
<sequence>PRTFTALTDLSLANLPIQTGELDCIRLLPELVNLDLTNTGVDTRALFGLHRSLRTLNLTNNLGVDDGTLVPLYSQLALKKIYLEGTTKPKLHIASIPLSCTWYFQSTPQYAVDIPAGPGYIKDPTAVARLGVGTLLKNLKVHHEVNKRISLGGSKMEMAARLKEYLWRRKMDGRVR</sequence>
<organism evidence="1 2">
    <name type="scientific">Terfezia boudieri ATCC MYA-4762</name>
    <dbReference type="NCBI Taxonomy" id="1051890"/>
    <lineage>
        <taxon>Eukaryota</taxon>
        <taxon>Fungi</taxon>
        <taxon>Dikarya</taxon>
        <taxon>Ascomycota</taxon>
        <taxon>Pezizomycotina</taxon>
        <taxon>Pezizomycetes</taxon>
        <taxon>Pezizales</taxon>
        <taxon>Pezizaceae</taxon>
        <taxon>Terfezia</taxon>
    </lineage>
</organism>
<dbReference type="STRING" id="1051890.A0A3N4M0T9"/>
<feature type="non-terminal residue" evidence="1">
    <location>
        <position position="1"/>
    </location>
</feature>